<sequence length="385" mass="40982">MPARHAKPNDGAERGTPVAGSRPKRSAAMAQIPTDNVTELAEDTMDMDDQAIKTEVGSAADAEEDFLSPDEVVQVESTSDDDEEGRRRSQERLKPPVITFDGPIVPRFVYYYGGELPGVPERPTRQYCKLCKSQGHRTDVCPAPTVKACSNCWLRDPPEDHTCEPECALWGGGGGLIPRRHRNAPRNSNGSPKGAGHNCRNVEADHIPTGFSRNAGSARTARTLHHQTGPVPASEGTQAGSDGENAGASSEVESSVQEQSLAVETTVVDEASRGAGDGTQANAAESDKSDAGDATQADTAGFDKSGASQDNGGDAASTQAVKCSSANMDVDVPAIKRRLEDSVDPVREQRQRQQAKEGNYVTGKKKCVANTRRSSSLQRDDKAKL</sequence>
<proteinExistence type="predicted"/>
<comment type="caution">
    <text evidence="1">The sequence shown here is derived from an EMBL/GenBank/DDBJ whole genome shotgun (WGS) entry which is preliminary data.</text>
</comment>
<reference evidence="1" key="1">
    <citation type="submission" date="2020-05" db="EMBL/GenBank/DDBJ databases">
        <title>Large-scale comparative analyses of tick genomes elucidate their genetic diversity and vector capacities.</title>
        <authorList>
            <person name="Jia N."/>
            <person name="Wang J."/>
            <person name="Shi W."/>
            <person name="Du L."/>
            <person name="Sun Y."/>
            <person name="Zhan W."/>
            <person name="Jiang J."/>
            <person name="Wang Q."/>
            <person name="Zhang B."/>
            <person name="Ji P."/>
            <person name="Sakyi L.B."/>
            <person name="Cui X."/>
            <person name="Yuan T."/>
            <person name="Jiang B."/>
            <person name="Yang W."/>
            <person name="Lam T.T.-Y."/>
            <person name="Chang Q."/>
            <person name="Ding S."/>
            <person name="Wang X."/>
            <person name="Zhu J."/>
            <person name="Ruan X."/>
            <person name="Zhao L."/>
            <person name="Wei J."/>
            <person name="Que T."/>
            <person name="Du C."/>
            <person name="Cheng J."/>
            <person name="Dai P."/>
            <person name="Han X."/>
            <person name="Huang E."/>
            <person name="Gao Y."/>
            <person name="Liu J."/>
            <person name="Shao H."/>
            <person name="Ye R."/>
            <person name="Li L."/>
            <person name="Wei W."/>
            <person name="Wang X."/>
            <person name="Wang C."/>
            <person name="Yang T."/>
            <person name="Huo Q."/>
            <person name="Li W."/>
            <person name="Guo W."/>
            <person name="Chen H."/>
            <person name="Zhou L."/>
            <person name="Ni X."/>
            <person name="Tian J."/>
            <person name="Zhou Y."/>
            <person name="Sheng Y."/>
            <person name="Liu T."/>
            <person name="Pan Y."/>
            <person name="Xia L."/>
            <person name="Li J."/>
            <person name="Zhao F."/>
            <person name="Cao W."/>
        </authorList>
    </citation>
    <scope>NUCLEOTIDE SEQUENCE</scope>
    <source>
        <strain evidence="1">Dsil-2018</strain>
    </source>
</reference>
<accession>A0ACB8CSI9</accession>
<evidence type="ECO:0000313" key="2">
    <source>
        <dbReference type="Proteomes" id="UP000821865"/>
    </source>
</evidence>
<protein>
    <submittedName>
        <fullName evidence="1">Uncharacterized protein</fullName>
    </submittedName>
</protein>
<dbReference type="EMBL" id="CM023474">
    <property type="protein sequence ID" value="KAH7950124.1"/>
    <property type="molecule type" value="Genomic_DNA"/>
</dbReference>
<gene>
    <name evidence="1" type="ORF">HPB49_019810</name>
</gene>
<evidence type="ECO:0000313" key="1">
    <source>
        <dbReference type="EMBL" id="KAH7950124.1"/>
    </source>
</evidence>
<name>A0ACB8CSI9_DERSI</name>
<dbReference type="Proteomes" id="UP000821865">
    <property type="component" value="Chromosome 5"/>
</dbReference>
<keyword evidence="2" id="KW-1185">Reference proteome</keyword>
<organism evidence="1 2">
    <name type="scientific">Dermacentor silvarum</name>
    <name type="common">Tick</name>
    <dbReference type="NCBI Taxonomy" id="543639"/>
    <lineage>
        <taxon>Eukaryota</taxon>
        <taxon>Metazoa</taxon>
        <taxon>Ecdysozoa</taxon>
        <taxon>Arthropoda</taxon>
        <taxon>Chelicerata</taxon>
        <taxon>Arachnida</taxon>
        <taxon>Acari</taxon>
        <taxon>Parasitiformes</taxon>
        <taxon>Ixodida</taxon>
        <taxon>Ixodoidea</taxon>
        <taxon>Ixodidae</taxon>
        <taxon>Rhipicephalinae</taxon>
        <taxon>Dermacentor</taxon>
    </lineage>
</organism>